<reference evidence="2 3" key="1">
    <citation type="journal article" date="2009" name="PLoS Genet.">
        <title>The genome of Nectria haematococca: contribution of supernumerary chromosomes to gene expansion.</title>
        <authorList>
            <person name="Coleman J.J."/>
            <person name="Rounsley S.D."/>
            <person name="Rodriguez-Carres M."/>
            <person name="Kuo A."/>
            <person name="Wasmann C.C."/>
            <person name="Grimwood J."/>
            <person name="Schmutz J."/>
            <person name="Taga M."/>
            <person name="White G.J."/>
            <person name="Zhou S."/>
            <person name="Schwartz D.C."/>
            <person name="Freitag M."/>
            <person name="Ma L.J."/>
            <person name="Danchin E.G."/>
            <person name="Henrissat B."/>
            <person name="Coutinho P.M."/>
            <person name="Nelson D.R."/>
            <person name="Straney D."/>
            <person name="Napoli C.A."/>
            <person name="Barker B.M."/>
            <person name="Gribskov M."/>
            <person name="Rep M."/>
            <person name="Kroken S."/>
            <person name="Molnar I."/>
            <person name="Rensing C."/>
            <person name="Kennell J.C."/>
            <person name="Zamora J."/>
            <person name="Farman M.L."/>
            <person name="Selker E.U."/>
            <person name="Salamov A."/>
            <person name="Shapiro H."/>
            <person name="Pangilinan J."/>
            <person name="Lindquist E."/>
            <person name="Lamers C."/>
            <person name="Grigoriev I.V."/>
            <person name="Geiser D.M."/>
            <person name="Covert S.F."/>
            <person name="Temporini E."/>
            <person name="Vanetten H.D."/>
        </authorList>
    </citation>
    <scope>NUCLEOTIDE SEQUENCE [LARGE SCALE GENOMIC DNA]</scope>
    <source>
        <strain evidence="3">ATCC MYA-4622 / CBS 123669 / FGSC 9596 / NRRL 45880 / 77-13-4</strain>
    </source>
</reference>
<dbReference type="VEuPathDB" id="FungiDB:NECHADRAFT_85864"/>
<dbReference type="RefSeq" id="XP_003047571.1">
    <property type="nucleotide sequence ID" value="XM_003047525.1"/>
</dbReference>
<dbReference type="KEGG" id="nhe:NECHADRAFT_85864"/>
<accession>C7Z1N9</accession>
<evidence type="ECO:0000256" key="1">
    <source>
        <dbReference type="SAM" id="MobiDB-lite"/>
    </source>
</evidence>
<dbReference type="GeneID" id="9671706"/>
<organism evidence="2 3">
    <name type="scientific">Fusarium vanettenii (strain ATCC MYA-4622 / CBS 123669 / FGSC 9596 / NRRL 45880 / 77-13-4)</name>
    <name type="common">Fusarium solani subsp. pisi</name>
    <dbReference type="NCBI Taxonomy" id="660122"/>
    <lineage>
        <taxon>Eukaryota</taxon>
        <taxon>Fungi</taxon>
        <taxon>Dikarya</taxon>
        <taxon>Ascomycota</taxon>
        <taxon>Pezizomycotina</taxon>
        <taxon>Sordariomycetes</taxon>
        <taxon>Hypocreomycetidae</taxon>
        <taxon>Hypocreales</taxon>
        <taxon>Nectriaceae</taxon>
        <taxon>Fusarium</taxon>
        <taxon>Fusarium solani species complex</taxon>
        <taxon>Fusarium vanettenii</taxon>
    </lineage>
</organism>
<dbReference type="Proteomes" id="UP000005206">
    <property type="component" value="Chromosome 10"/>
</dbReference>
<gene>
    <name evidence="2" type="ORF">NECHADRAFT_85864</name>
</gene>
<name>C7Z1N9_FUSV7</name>
<dbReference type="AlphaFoldDB" id="C7Z1N9"/>
<sequence>MTSRFSYGVSGTCGYSGSYGYSYGTLTAQQTAQQAAHSREASRHSALSHPSYPPSVRSRKRTSTDEQHPRHESSPHAHTRESSAVGRRSSVEDEGTHGHRRRHNEVRHSEEARRRSIDHQRHCHHPHQAHLGVPDPHHLHHAHHTPHCHHSHQRYDPQTRQFQYSSSVPKDTKFPGLAQSKVVAVKSKNNDKSWRRISQSMGLVKAREHNRPEEKLPGPTVLKVKKKKKWKWWWGKKKEKDPAEPEHHDIYNAPKNKDPEMIARPESRPGMMEWLGGESLPVQSPKALKELFEREY</sequence>
<dbReference type="eggNOG" id="ENOG502T645">
    <property type="taxonomic scope" value="Eukaryota"/>
</dbReference>
<evidence type="ECO:0000313" key="3">
    <source>
        <dbReference type="Proteomes" id="UP000005206"/>
    </source>
</evidence>
<feature type="compositionally biased region" description="Basic and acidic residues" evidence="1">
    <location>
        <begin position="62"/>
        <end position="81"/>
    </location>
</feature>
<proteinExistence type="predicted"/>
<feature type="region of interest" description="Disordered" evidence="1">
    <location>
        <begin position="238"/>
        <end position="264"/>
    </location>
</feature>
<dbReference type="HOGENOM" id="CLU_940371_0_0_1"/>
<dbReference type="OMA" id="AYHSHHP"/>
<keyword evidence="3" id="KW-1185">Reference proteome</keyword>
<evidence type="ECO:0000313" key="2">
    <source>
        <dbReference type="EMBL" id="EEU41858.1"/>
    </source>
</evidence>
<feature type="region of interest" description="Disordered" evidence="1">
    <location>
        <begin position="29"/>
        <end position="129"/>
    </location>
</feature>
<dbReference type="EMBL" id="GG698906">
    <property type="protein sequence ID" value="EEU41858.1"/>
    <property type="molecule type" value="Genomic_DNA"/>
</dbReference>
<dbReference type="InParanoid" id="C7Z1N9"/>
<protein>
    <submittedName>
        <fullName evidence="2">Uncharacterized protein</fullName>
    </submittedName>
</protein>
<feature type="compositionally biased region" description="Basic and acidic residues" evidence="1">
    <location>
        <begin position="106"/>
        <end position="120"/>
    </location>
</feature>
<dbReference type="OrthoDB" id="5097987at2759"/>